<gene>
    <name evidence="6" type="ORF">BJY01DRAFT_246920</name>
</gene>
<protein>
    <recommendedName>
        <fullName evidence="5">Protein kinase domain-containing protein</fullName>
    </recommendedName>
</protein>
<name>A0ABR4K4A1_9EURO</name>
<dbReference type="Gene3D" id="1.25.40.10">
    <property type="entry name" value="Tetratricopeptide repeat domain"/>
    <property type="match status" value="4"/>
</dbReference>
<dbReference type="Pfam" id="PF13424">
    <property type="entry name" value="TPR_12"/>
    <property type="match status" value="2"/>
</dbReference>
<keyword evidence="7" id="KW-1185">Reference proteome</keyword>
<evidence type="ECO:0000313" key="6">
    <source>
        <dbReference type="EMBL" id="KAL2847146.1"/>
    </source>
</evidence>
<evidence type="ECO:0000256" key="2">
    <source>
        <dbReference type="ARBA" id="ARBA00022840"/>
    </source>
</evidence>
<dbReference type="SMART" id="SM00220">
    <property type="entry name" value="S_TKc"/>
    <property type="match status" value="1"/>
</dbReference>
<keyword evidence="2 4" id="KW-0067">ATP-binding</keyword>
<dbReference type="InterPro" id="IPR011009">
    <property type="entry name" value="Kinase-like_dom_sf"/>
</dbReference>
<sequence length="1234" mass="138046">MDLDDSLDYPHGAAEAEALPDGEAKDVSLVDLMAAIERYDVPILCISPHHGIGILGSGASGDIRQSIADSRTSLAFKNSTPDFKVCDDAHSSDWASLINELAILQYAPISKCPSIIDLVGITWEYSKGSVWPRMITPKVNGGSLDRFLLKEKVEDDVRLRIAAHVLQSVAVLHGCGVAHGDLKPLNVVVDCDEDLKKVTCQLVDLGGSAMMGQERFPLLSIPWNAPELLVNRSSVNLMSAKDLIQADLFSLGLLLVHILIPHKTLRAEELRLSKDTVEEQNLTETLSDLARESQICNESVGLLESLLPGLLHSRPEKRRLGLDQRCVQDLLDSYGLTIDDRLEPLAAPPVFAPTAKVQLDTMLDELDDSDFQLRRDVSKDVIRKSKLTGCDNCKQRYHEEIALYYQMGFGVARDTDQSSNHCAEAGISESAIVARLKALKAEYWIGGCGSSHLRTVERFGIETLLSTDLVQQYQQEGRLREAQQSIEEERDARSDVFGSLSICLTKLEGELAQIYFAQHHLTEAEELQHKVIERLRDFLGPNDGYVLTAEYLLAVTRFKRGYLLETETTFRAILDAFRANLPTQHPRITELLRGLGHLYLEQGNYDAAHKHLKEVLNLRLEALGIHHPMSLLARMDVALTLKDQRYVQKAKDIIKQISEDAAGHGDLLTRFNISMNLAAIYIELGDYDAAFLEAATLLYLVKKDFEDNDPVVLDAMERVADVHRFRGEYGAEEGLLREVMQQKASQELVRPSVLETRYKVALNLKNQNQINESLDLAHELITTLEANPGSHPLLMSAAQNLVARCLWLSGASDAAEKAYLKLYEDSCATFGSWHPITMSALTSITSFLKDMVRFHEIITILSTAFRTWKEQDIRIKEVFSLLSHLVIAYRDANQYGEAIEVCQEAIAWSTETLGECHHETLNLRSILASVMFYSGESQNAQLLWTELCRIALDTPMYPRLLMSLVDVHIQTGEIQKAMLFSNEAVATLRLQEVPESSELILAEGGLIGLKLNYTALTPRMIEEAKRNIDAKRRLYGAGHQTTIRTMTDLAVAYTDSNDLAKARAIFDELDALDIDRCLQNRLRYATYLGQKAELEFRTGQLDAAEELERSALGIRQSLLGEESPATLKSMANLATTLCAQARYEQAEELCRQVITPRSRTLGVNHTLTLDARNDLAGIMFMQRRLEEAIAELSDILRLAEELPESAAKIEYRRRQLQSAKAELDRVTNARTSEI</sequence>
<evidence type="ECO:0000259" key="5">
    <source>
        <dbReference type="PROSITE" id="PS50011"/>
    </source>
</evidence>
<dbReference type="Pfam" id="PF13374">
    <property type="entry name" value="TPR_10"/>
    <property type="match status" value="2"/>
</dbReference>
<dbReference type="PROSITE" id="PS50011">
    <property type="entry name" value="PROTEIN_KINASE_DOM"/>
    <property type="match status" value="1"/>
</dbReference>
<dbReference type="InterPro" id="IPR008271">
    <property type="entry name" value="Ser/Thr_kinase_AS"/>
</dbReference>
<feature type="repeat" description="TPR" evidence="3">
    <location>
        <begin position="589"/>
        <end position="622"/>
    </location>
</feature>
<dbReference type="Gene3D" id="1.10.510.10">
    <property type="entry name" value="Transferase(Phosphotransferase) domain 1"/>
    <property type="match status" value="1"/>
</dbReference>
<dbReference type="PROSITE" id="PS00107">
    <property type="entry name" value="PROTEIN_KINASE_ATP"/>
    <property type="match status" value="1"/>
</dbReference>
<accession>A0ABR4K4A1</accession>
<dbReference type="PROSITE" id="PS00108">
    <property type="entry name" value="PROTEIN_KINASE_ST"/>
    <property type="match status" value="1"/>
</dbReference>
<evidence type="ECO:0000313" key="7">
    <source>
        <dbReference type="Proteomes" id="UP001610446"/>
    </source>
</evidence>
<feature type="domain" description="Protein kinase" evidence="5">
    <location>
        <begin position="49"/>
        <end position="331"/>
    </location>
</feature>
<evidence type="ECO:0000256" key="3">
    <source>
        <dbReference type="PROSITE-ProRule" id="PRU00339"/>
    </source>
</evidence>
<evidence type="ECO:0000256" key="4">
    <source>
        <dbReference type="PROSITE-ProRule" id="PRU10141"/>
    </source>
</evidence>
<feature type="binding site" evidence="4">
    <location>
        <position position="77"/>
    </location>
    <ligand>
        <name>ATP</name>
        <dbReference type="ChEBI" id="CHEBI:30616"/>
    </ligand>
</feature>
<dbReference type="PROSITE" id="PS50005">
    <property type="entry name" value="TPR"/>
    <property type="match status" value="1"/>
</dbReference>
<dbReference type="SUPFAM" id="SSF48452">
    <property type="entry name" value="TPR-like"/>
    <property type="match status" value="4"/>
</dbReference>
<proteinExistence type="predicted"/>
<dbReference type="Proteomes" id="UP001610446">
    <property type="component" value="Unassembled WGS sequence"/>
</dbReference>
<reference evidence="6 7" key="1">
    <citation type="submission" date="2024-07" db="EMBL/GenBank/DDBJ databases">
        <title>Section-level genome sequencing and comparative genomics of Aspergillus sections Usti and Cavernicolus.</title>
        <authorList>
            <consortium name="Lawrence Berkeley National Laboratory"/>
            <person name="Nybo J.L."/>
            <person name="Vesth T.C."/>
            <person name="Theobald S."/>
            <person name="Frisvad J.C."/>
            <person name="Larsen T.O."/>
            <person name="Kjaerboelling I."/>
            <person name="Rothschild-Mancinelli K."/>
            <person name="Lyhne E.K."/>
            <person name="Kogle M.E."/>
            <person name="Barry K."/>
            <person name="Clum A."/>
            <person name="Na H."/>
            <person name="Ledsgaard L."/>
            <person name="Lin J."/>
            <person name="Lipzen A."/>
            <person name="Kuo A."/>
            <person name="Riley R."/>
            <person name="Mondo S."/>
            <person name="Labutti K."/>
            <person name="Haridas S."/>
            <person name="Pangalinan J."/>
            <person name="Salamov A.A."/>
            <person name="Simmons B.A."/>
            <person name="Magnuson J.K."/>
            <person name="Chen J."/>
            <person name="Drula E."/>
            <person name="Henrissat B."/>
            <person name="Wiebenga A."/>
            <person name="Lubbers R.J."/>
            <person name="Gomes A.C."/>
            <person name="Makela M.R."/>
            <person name="Stajich J."/>
            <person name="Grigoriev I.V."/>
            <person name="Mortensen U.H."/>
            <person name="De Vries R.P."/>
            <person name="Baker S.E."/>
            <person name="Andersen M.R."/>
        </authorList>
    </citation>
    <scope>NUCLEOTIDE SEQUENCE [LARGE SCALE GENOMIC DNA]</scope>
    <source>
        <strain evidence="6 7">CBS 123904</strain>
    </source>
</reference>
<evidence type="ECO:0000256" key="1">
    <source>
        <dbReference type="ARBA" id="ARBA00022741"/>
    </source>
</evidence>
<keyword evidence="1 4" id="KW-0547">Nucleotide-binding</keyword>
<dbReference type="InterPro" id="IPR053137">
    <property type="entry name" value="NLR-like"/>
</dbReference>
<keyword evidence="3" id="KW-0802">TPR repeat</keyword>
<comment type="caution">
    <text evidence="6">The sequence shown here is derived from an EMBL/GenBank/DDBJ whole genome shotgun (WGS) entry which is preliminary data.</text>
</comment>
<dbReference type="Pfam" id="PF00069">
    <property type="entry name" value="Pkinase"/>
    <property type="match status" value="1"/>
</dbReference>
<dbReference type="SMART" id="SM00028">
    <property type="entry name" value="TPR"/>
    <property type="match status" value="7"/>
</dbReference>
<dbReference type="EMBL" id="JBFXLU010000058">
    <property type="protein sequence ID" value="KAL2847146.1"/>
    <property type="molecule type" value="Genomic_DNA"/>
</dbReference>
<dbReference type="InterPro" id="IPR000719">
    <property type="entry name" value="Prot_kinase_dom"/>
</dbReference>
<dbReference type="InterPro" id="IPR017441">
    <property type="entry name" value="Protein_kinase_ATP_BS"/>
</dbReference>
<dbReference type="PANTHER" id="PTHR46082:SF11">
    <property type="entry name" value="AAA+ ATPASE DOMAIN-CONTAINING PROTEIN-RELATED"/>
    <property type="match status" value="1"/>
</dbReference>
<dbReference type="InterPro" id="IPR019734">
    <property type="entry name" value="TPR_rpt"/>
</dbReference>
<dbReference type="InterPro" id="IPR011990">
    <property type="entry name" value="TPR-like_helical_dom_sf"/>
</dbReference>
<dbReference type="PANTHER" id="PTHR46082">
    <property type="entry name" value="ATP/GTP-BINDING PROTEIN-RELATED"/>
    <property type="match status" value="1"/>
</dbReference>
<dbReference type="SUPFAM" id="SSF56112">
    <property type="entry name" value="Protein kinase-like (PK-like)"/>
    <property type="match status" value="1"/>
</dbReference>
<organism evidence="6 7">
    <name type="scientific">Aspergillus pseudoustus</name>
    <dbReference type="NCBI Taxonomy" id="1810923"/>
    <lineage>
        <taxon>Eukaryota</taxon>
        <taxon>Fungi</taxon>
        <taxon>Dikarya</taxon>
        <taxon>Ascomycota</taxon>
        <taxon>Pezizomycotina</taxon>
        <taxon>Eurotiomycetes</taxon>
        <taxon>Eurotiomycetidae</taxon>
        <taxon>Eurotiales</taxon>
        <taxon>Aspergillaceae</taxon>
        <taxon>Aspergillus</taxon>
        <taxon>Aspergillus subgen. Nidulantes</taxon>
    </lineage>
</organism>